<evidence type="ECO:0000256" key="5">
    <source>
        <dbReference type="HAMAP-Rule" id="MF_00902"/>
    </source>
</evidence>
<keyword evidence="5" id="KW-0653">Protein transport</keyword>
<feature type="transmembrane region" description="Helical" evidence="5">
    <location>
        <begin position="24"/>
        <end position="42"/>
    </location>
</feature>
<keyword evidence="5" id="KW-0813">Transport</keyword>
<dbReference type="HAMAP" id="MF_00902">
    <property type="entry name" value="TatC"/>
    <property type="match status" value="1"/>
</dbReference>
<dbReference type="EMBL" id="MOEN01000011">
    <property type="protein sequence ID" value="OMH40670.1"/>
    <property type="molecule type" value="Genomic_DNA"/>
</dbReference>
<keyword evidence="2 5" id="KW-0812">Transmembrane</keyword>
<keyword evidence="7" id="KW-1185">Reference proteome</keyword>
<feature type="transmembrane region" description="Helical" evidence="5">
    <location>
        <begin position="197"/>
        <end position="212"/>
    </location>
</feature>
<feature type="transmembrane region" description="Helical" evidence="5">
    <location>
        <begin position="156"/>
        <end position="185"/>
    </location>
</feature>
<keyword evidence="4 5" id="KW-0472">Membrane</keyword>
<dbReference type="Proteomes" id="UP000187408">
    <property type="component" value="Unassembled WGS sequence"/>
</dbReference>
<keyword evidence="5" id="KW-1003">Cell membrane</keyword>
<dbReference type="OrthoDB" id="9777044at2"/>
<comment type="function">
    <text evidence="5">Part of the twin-arginine translocation (Tat) system that transports large folded proteins containing a characteristic twin-arginine motif in their signal peptide across membranes.</text>
</comment>
<evidence type="ECO:0000256" key="1">
    <source>
        <dbReference type="ARBA" id="ARBA00004141"/>
    </source>
</evidence>
<name>A0A1R1MLS1_9BACT</name>
<dbReference type="RefSeq" id="WP_076712836.1">
    <property type="nucleotide sequence ID" value="NZ_MOEN01000011.1"/>
</dbReference>
<dbReference type="Pfam" id="PF00902">
    <property type="entry name" value="TatC"/>
    <property type="match status" value="1"/>
</dbReference>
<gene>
    <name evidence="5" type="primary">tatC</name>
    <name evidence="6" type="ORF">BLW93_04050</name>
</gene>
<reference evidence="6 7" key="1">
    <citation type="submission" date="2016-10" db="EMBL/GenBank/DDBJ databases">
        <title>Genome sequence of a sulfur-reducing bacterium Desulfurobacterium indicum K6013.</title>
        <authorList>
            <person name="Cao J."/>
            <person name="Shao Z."/>
            <person name="Alain K."/>
            <person name="Jebbar M."/>
        </authorList>
    </citation>
    <scope>NUCLEOTIDE SEQUENCE [LARGE SCALE GENOMIC DNA]</scope>
    <source>
        <strain evidence="6 7">K6013</strain>
    </source>
</reference>
<protein>
    <recommendedName>
        <fullName evidence="5">Sec-independent protein translocase protein TatC</fullName>
    </recommendedName>
</protein>
<evidence type="ECO:0000256" key="4">
    <source>
        <dbReference type="ARBA" id="ARBA00023136"/>
    </source>
</evidence>
<dbReference type="GO" id="GO:0065002">
    <property type="term" value="P:intracellular protein transmembrane transport"/>
    <property type="evidence" value="ECO:0007669"/>
    <property type="project" value="TreeGrafter"/>
</dbReference>
<evidence type="ECO:0000313" key="7">
    <source>
        <dbReference type="Proteomes" id="UP000187408"/>
    </source>
</evidence>
<dbReference type="GO" id="GO:0033281">
    <property type="term" value="C:TAT protein transport complex"/>
    <property type="evidence" value="ECO:0007669"/>
    <property type="project" value="UniProtKB-UniRule"/>
</dbReference>
<dbReference type="GO" id="GO:0043953">
    <property type="term" value="P:protein transport by the Tat complex"/>
    <property type="evidence" value="ECO:0007669"/>
    <property type="project" value="UniProtKB-UniRule"/>
</dbReference>
<organism evidence="6 7">
    <name type="scientific">Desulfurobacterium indicum</name>
    <dbReference type="NCBI Taxonomy" id="1914305"/>
    <lineage>
        <taxon>Bacteria</taxon>
        <taxon>Pseudomonadati</taxon>
        <taxon>Aquificota</taxon>
        <taxon>Aquificia</taxon>
        <taxon>Desulfurobacteriales</taxon>
        <taxon>Desulfurobacteriaceae</taxon>
        <taxon>Desulfurobacterium</taxon>
    </lineage>
</organism>
<dbReference type="NCBIfam" id="TIGR00945">
    <property type="entry name" value="tatC"/>
    <property type="match status" value="1"/>
</dbReference>
<feature type="transmembrane region" description="Helical" evidence="5">
    <location>
        <begin position="69"/>
        <end position="91"/>
    </location>
</feature>
<sequence length="243" mass="27911">MSEERIRPEEAPVTYHLEELRTRLFKSIVSIFIGFFICWPFRKDILLFLERPLPDYLKGKLVFFSPPEAFFTALKICFFGGMIIAMPFILYQVWKFIEPALYPHEKKFVVPFLFFSFLFFSIGVCFAYFIMIPFALRFLLGFMGNLLVPQIGIGNYISFVIQLTLAFGFVFLLPVVVGLLAKLGVINYKLLEKNRKFAILIIFIVAAILTPPDVVSQIMMAVPLLFLYELSIIVAKVLGSKEG</sequence>
<comment type="caution">
    <text evidence="5">Lacks conserved residue(s) required for the propagation of feature annotation.</text>
</comment>
<evidence type="ECO:0000256" key="3">
    <source>
        <dbReference type="ARBA" id="ARBA00022989"/>
    </source>
</evidence>
<evidence type="ECO:0000256" key="2">
    <source>
        <dbReference type="ARBA" id="ARBA00022692"/>
    </source>
</evidence>
<dbReference type="STRING" id="1914305.BLW93_04050"/>
<feature type="transmembrane region" description="Helical" evidence="5">
    <location>
        <begin position="112"/>
        <end position="136"/>
    </location>
</feature>
<dbReference type="InterPro" id="IPR002033">
    <property type="entry name" value="TatC"/>
</dbReference>
<keyword evidence="5" id="KW-0811">Translocation</keyword>
<comment type="subunit">
    <text evidence="5">Forms a complex with TatA.</text>
</comment>
<keyword evidence="3 5" id="KW-1133">Transmembrane helix</keyword>
<comment type="subcellular location">
    <subcellularLocation>
        <location evidence="5">Cell membrane</location>
        <topology evidence="5">Multi-pass membrane protein</topology>
    </subcellularLocation>
    <subcellularLocation>
        <location evidence="1">Membrane</location>
        <topology evidence="1">Multi-pass membrane protein</topology>
    </subcellularLocation>
</comment>
<comment type="caution">
    <text evidence="6">The sequence shown here is derived from an EMBL/GenBank/DDBJ whole genome shotgun (WGS) entry which is preliminary data.</text>
</comment>
<dbReference type="GO" id="GO:0009977">
    <property type="term" value="F:proton motive force dependent protein transmembrane transporter activity"/>
    <property type="evidence" value="ECO:0007669"/>
    <property type="project" value="TreeGrafter"/>
</dbReference>
<accession>A0A1R1MLS1</accession>
<dbReference type="AlphaFoldDB" id="A0A1R1MLS1"/>
<dbReference type="PANTHER" id="PTHR30371">
    <property type="entry name" value="SEC-INDEPENDENT PROTEIN TRANSLOCASE PROTEIN TATC"/>
    <property type="match status" value="1"/>
</dbReference>
<comment type="similarity">
    <text evidence="5">Belongs to the TatC family.</text>
</comment>
<evidence type="ECO:0000313" key="6">
    <source>
        <dbReference type="EMBL" id="OMH40670.1"/>
    </source>
</evidence>
<proteinExistence type="inferred from homology"/>
<dbReference type="PANTHER" id="PTHR30371:SF0">
    <property type="entry name" value="SEC-INDEPENDENT PROTEIN TRANSLOCASE PROTEIN TATC, CHLOROPLASTIC-RELATED"/>
    <property type="match status" value="1"/>
</dbReference>
<dbReference type="PRINTS" id="PR01840">
    <property type="entry name" value="TATCFAMILY"/>
</dbReference>